<dbReference type="Gene3D" id="2.30.110.10">
    <property type="entry name" value="Electron Transport, Fmn-binding Protein, Chain A"/>
    <property type="match status" value="1"/>
</dbReference>
<keyword evidence="1 3" id="KW-0560">Oxidoreductase</keyword>
<protein>
    <submittedName>
        <fullName evidence="3">PPOX class F420-dependent oxidoreductase</fullName>
        <ecNumber evidence="3">1.-.-.-</ecNumber>
    </submittedName>
</protein>
<evidence type="ECO:0000313" key="3">
    <source>
        <dbReference type="EMBL" id="MEB3048538.1"/>
    </source>
</evidence>
<dbReference type="Proteomes" id="UP001299046">
    <property type="component" value="Unassembled WGS sequence"/>
</dbReference>
<dbReference type="InterPro" id="IPR052019">
    <property type="entry name" value="F420H2_bilvrd_red/Heme_oxyg"/>
</dbReference>
<accession>A0ABU5YES7</accession>
<evidence type="ECO:0000256" key="1">
    <source>
        <dbReference type="ARBA" id="ARBA00023002"/>
    </source>
</evidence>
<dbReference type="InterPro" id="IPR012349">
    <property type="entry name" value="Split_barrel_FMN-bd"/>
</dbReference>
<dbReference type="InterPro" id="IPR019965">
    <property type="entry name" value="PPOX_F420-dep_Rv2061_put"/>
</dbReference>
<name>A0ABU5YES7_9MYCO</name>
<dbReference type="EMBL" id="JAYJJT010000002">
    <property type="protein sequence ID" value="MEB3048538.1"/>
    <property type="molecule type" value="Genomic_DNA"/>
</dbReference>
<organism evidence="3 4">
    <name type="scientific">[Mycobacterium] zoologicum</name>
    <dbReference type="NCBI Taxonomy" id="2872311"/>
    <lineage>
        <taxon>Bacteria</taxon>
        <taxon>Bacillati</taxon>
        <taxon>Actinomycetota</taxon>
        <taxon>Actinomycetes</taxon>
        <taxon>Mycobacteriales</taxon>
        <taxon>Mycobacteriaceae</taxon>
        <taxon>Mycolicibacter</taxon>
    </lineage>
</organism>
<dbReference type="GO" id="GO:0016491">
    <property type="term" value="F:oxidoreductase activity"/>
    <property type="evidence" value="ECO:0007669"/>
    <property type="project" value="UniProtKB-KW"/>
</dbReference>
<sequence length="149" mass="16748">MPAQSLDALHGARYAVLRSFRRDGTPADTPVWFAVDDGTVLFRTKIGPKTKRLAARPDVELTACDYRGRPRRDAPTMAGVATILSGEQAEAANHRLHRRYGWQWNAIPMIKIPGVTNVHRSLSIREKLRRARSRTLWPDSVIVAVTPVR</sequence>
<dbReference type="NCBIfam" id="TIGR03666">
    <property type="entry name" value="Rv2061_F420"/>
    <property type="match status" value="1"/>
</dbReference>
<evidence type="ECO:0000259" key="2">
    <source>
        <dbReference type="Pfam" id="PF01243"/>
    </source>
</evidence>
<dbReference type="Pfam" id="PF01243">
    <property type="entry name" value="PNPOx_N"/>
    <property type="match status" value="1"/>
</dbReference>
<reference evidence="3 4" key="1">
    <citation type="submission" date="2023-12" db="EMBL/GenBank/DDBJ databases">
        <title>Description of new species of Mycobacterium terrae complex isolated from sewage at the Sao Paulo Zoological Park Foundation in Brazil.</title>
        <authorList>
            <person name="Romagnoli C.L."/>
            <person name="Conceicao E.C."/>
            <person name="Machado E."/>
            <person name="Barreto L.B.P.F."/>
            <person name="Sharma A."/>
            <person name="Silva N.M."/>
            <person name="Marques L.E."/>
            <person name="Juliana M.A."/>
            <person name="Lourenco M.C.S."/>
            <person name="Digiampietri L.A."/>
            <person name="Suffys P.N."/>
            <person name="Viana-Niero C."/>
        </authorList>
    </citation>
    <scope>NUCLEOTIDE SEQUENCE [LARGE SCALE GENOMIC DNA]</scope>
    <source>
        <strain evidence="3 4">MYC123</strain>
    </source>
</reference>
<feature type="domain" description="Pyridoxamine 5'-phosphate oxidase N-terminal" evidence="2">
    <location>
        <begin position="4"/>
        <end position="101"/>
    </location>
</feature>
<dbReference type="EC" id="1.-.-.-" evidence="3"/>
<comment type="caution">
    <text evidence="3">The sequence shown here is derived from an EMBL/GenBank/DDBJ whole genome shotgun (WGS) entry which is preliminary data.</text>
</comment>
<gene>
    <name evidence="3" type="ORF">KV112_02110</name>
</gene>
<keyword evidence="4" id="KW-1185">Reference proteome</keyword>
<dbReference type="PANTHER" id="PTHR35176">
    <property type="entry name" value="HEME OXYGENASE HI_0854-RELATED"/>
    <property type="match status" value="1"/>
</dbReference>
<dbReference type="InterPro" id="IPR011576">
    <property type="entry name" value="Pyridox_Oxase_N"/>
</dbReference>
<proteinExistence type="predicted"/>
<dbReference type="SUPFAM" id="SSF50475">
    <property type="entry name" value="FMN-binding split barrel"/>
    <property type="match status" value="1"/>
</dbReference>
<dbReference type="RefSeq" id="WP_224860443.1">
    <property type="nucleotide sequence ID" value="NZ_JAYJJS010000034.1"/>
</dbReference>
<evidence type="ECO:0000313" key="4">
    <source>
        <dbReference type="Proteomes" id="UP001299046"/>
    </source>
</evidence>
<dbReference type="PANTHER" id="PTHR35176:SF11">
    <property type="entry name" value="PYRIDOXAMINE 5'-PHOSPHATE OXIDASE FAMILY PROTEIN"/>
    <property type="match status" value="1"/>
</dbReference>